<keyword evidence="5 14" id="KW-0812">Transmembrane</keyword>
<evidence type="ECO:0000256" key="11">
    <source>
        <dbReference type="ARBA" id="ARBA00030948"/>
    </source>
</evidence>
<reference evidence="15 16" key="1">
    <citation type="submission" date="2013-01" db="EMBL/GenBank/DDBJ databases">
        <authorList>
            <person name="Harkins D.M."/>
            <person name="Durkin A.S."/>
            <person name="Brinkac L.M."/>
            <person name="Haft D.H."/>
            <person name="Selengut J.D."/>
            <person name="Sanka R."/>
            <person name="DePew J."/>
            <person name="Purushe J."/>
            <person name="Galloway R.L."/>
            <person name="Vinetz J.M."/>
            <person name="Sutton G.G."/>
            <person name="Nierman W.C."/>
            <person name="Fouts D.E."/>
        </authorList>
    </citation>
    <scope>NUCLEOTIDE SEQUENCE [LARGE SCALE GENOMIC DNA]</scope>
    <source>
        <strain evidence="15 16">79601</strain>
    </source>
</reference>
<keyword evidence="8" id="KW-0443">Lipid metabolism</keyword>
<dbReference type="AlphaFoldDB" id="M6CYD4"/>
<evidence type="ECO:0000256" key="14">
    <source>
        <dbReference type="SAM" id="Phobius"/>
    </source>
</evidence>
<comment type="caution">
    <text evidence="15">The sequence shown here is derived from an EMBL/GenBank/DDBJ whole genome shotgun (WGS) entry which is preliminary data.</text>
</comment>
<evidence type="ECO:0000256" key="2">
    <source>
        <dbReference type="ARBA" id="ARBA00010358"/>
    </source>
</evidence>
<dbReference type="RefSeq" id="WP_020773325.1">
    <property type="nucleotide sequence ID" value="NZ_ANIK01000035.1"/>
</dbReference>
<dbReference type="EMBL" id="ANIK01000035">
    <property type="protein sequence ID" value="EMJ95496.1"/>
    <property type="molecule type" value="Genomic_DNA"/>
</dbReference>
<dbReference type="Pfam" id="PF03280">
    <property type="entry name" value="Lipase_chap"/>
    <property type="match status" value="1"/>
</dbReference>
<evidence type="ECO:0000256" key="10">
    <source>
        <dbReference type="ARBA" id="ARBA00023186"/>
    </source>
</evidence>
<dbReference type="Proteomes" id="UP000011988">
    <property type="component" value="Unassembled WGS sequence"/>
</dbReference>
<keyword evidence="6" id="KW-0442">Lipid degradation</keyword>
<evidence type="ECO:0000256" key="12">
    <source>
        <dbReference type="ARBA" id="ARBA00031542"/>
    </source>
</evidence>
<comment type="subcellular location">
    <subcellularLocation>
        <location evidence="1">Cell inner membrane</location>
        <topology evidence="1">Single-pass membrane protein</topology>
        <orientation evidence="1">Periplasmic side</orientation>
    </subcellularLocation>
</comment>
<organism evidence="15 16">
    <name type="scientific">Leptospira alstonii serovar Sichuan str. 79601</name>
    <dbReference type="NCBI Taxonomy" id="1218565"/>
    <lineage>
        <taxon>Bacteria</taxon>
        <taxon>Pseudomonadati</taxon>
        <taxon>Spirochaetota</taxon>
        <taxon>Spirochaetia</taxon>
        <taxon>Leptospirales</taxon>
        <taxon>Leptospiraceae</taxon>
        <taxon>Leptospira</taxon>
    </lineage>
</organism>
<keyword evidence="7 14" id="KW-1133">Transmembrane helix</keyword>
<evidence type="ECO:0000256" key="3">
    <source>
        <dbReference type="ARBA" id="ARBA00022475"/>
    </source>
</evidence>
<evidence type="ECO:0000256" key="1">
    <source>
        <dbReference type="ARBA" id="ARBA00004383"/>
    </source>
</evidence>
<dbReference type="GO" id="GO:0016042">
    <property type="term" value="P:lipid catabolic process"/>
    <property type="evidence" value="ECO:0007669"/>
    <property type="project" value="UniProtKB-KW"/>
</dbReference>
<evidence type="ECO:0000313" key="15">
    <source>
        <dbReference type="EMBL" id="EMJ95496.1"/>
    </source>
</evidence>
<dbReference type="InterPro" id="IPR004961">
    <property type="entry name" value="Lipase_chaperone"/>
</dbReference>
<feature type="compositionally biased region" description="Basic and acidic residues" evidence="13">
    <location>
        <begin position="287"/>
        <end position="298"/>
    </location>
</feature>
<evidence type="ECO:0000256" key="5">
    <source>
        <dbReference type="ARBA" id="ARBA00022692"/>
    </source>
</evidence>
<keyword evidence="4" id="KW-0997">Cell inner membrane</keyword>
<dbReference type="GO" id="GO:0005886">
    <property type="term" value="C:plasma membrane"/>
    <property type="evidence" value="ECO:0007669"/>
    <property type="project" value="UniProtKB-SubCell"/>
</dbReference>
<feature type="region of interest" description="Disordered" evidence="13">
    <location>
        <begin position="287"/>
        <end position="319"/>
    </location>
</feature>
<dbReference type="GO" id="GO:0051082">
    <property type="term" value="F:unfolded protein binding"/>
    <property type="evidence" value="ECO:0007669"/>
    <property type="project" value="InterPro"/>
</dbReference>
<gene>
    <name evidence="15" type="ORF">LEP1GSC194_3618</name>
</gene>
<protein>
    <recommendedName>
        <fullName evidence="11">Lipase helper protein</fullName>
    </recommendedName>
    <alternativeName>
        <fullName evidence="12">Lipase modulator</fullName>
    </alternativeName>
</protein>
<dbReference type="PATRIC" id="fig|1218565.3.peg.1967"/>
<comment type="similarity">
    <text evidence="2">Belongs to the lipase chaperone family.</text>
</comment>
<evidence type="ECO:0000313" key="16">
    <source>
        <dbReference type="Proteomes" id="UP000011988"/>
    </source>
</evidence>
<evidence type="ECO:0000256" key="8">
    <source>
        <dbReference type="ARBA" id="ARBA00023098"/>
    </source>
</evidence>
<evidence type="ECO:0000256" key="4">
    <source>
        <dbReference type="ARBA" id="ARBA00022519"/>
    </source>
</evidence>
<accession>M6CYD4</accession>
<feature type="transmembrane region" description="Helical" evidence="14">
    <location>
        <begin position="12"/>
        <end position="30"/>
    </location>
</feature>
<evidence type="ECO:0000256" key="6">
    <source>
        <dbReference type="ARBA" id="ARBA00022963"/>
    </source>
</evidence>
<keyword evidence="9 14" id="KW-0472">Membrane</keyword>
<keyword evidence="10" id="KW-0143">Chaperone</keyword>
<dbReference type="GO" id="GO:0006457">
    <property type="term" value="P:protein folding"/>
    <property type="evidence" value="ECO:0007669"/>
    <property type="project" value="InterPro"/>
</dbReference>
<evidence type="ECO:0000256" key="9">
    <source>
        <dbReference type="ARBA" id="ARBA00023136"/>
    </source>
</evidence>
<proteinExistence type="inferred from homology"/>
<keyword evidence="3" id="KW-1003">Cell membrane</keyword>
<evidence type="ECO:0000256" key="13">
    <source>
        <dbReference type="SAM" id="MobiDB-lite"/>
    </source>
</evidence>
<dbReference type="OrthoDB" id="342519at2"/>
<dbReference type="SUPFAM" id="SSF158855">
    <property type="entry name" value="Lipase chaperone-like"/>
    <property type="match status" value="1"/>
</dbReference>
<sequence>MKSLQERITFPTIVGLITAILIALIWFVFLSEKSAGSESVLGNSDAEFTLQRSESGEWILNQAIVDTSRKIFDENGNWLSFDDLIQYASTGEVNLVSELWALRRQCPESAGYEQCNEIIRAFIADHYSGKDAEYLMKLFSGYLRYETTMKEFELPDKLSRTEKYELVKKKRKEFFSDNDAKLIFGMEDAEETYRESLSGFLKDTESLNGEQRMQRYEEFRKNVYGGYYNTLRKREPKYNTYETEMFLRENELERMSLSDRNGKTRNIREKYFGKDGADRMEAVYKEADEKEKKEKQTAQEEANWSGKNPNVRGDAKERALMEIRTKNLGKEEAEEYSRRLKYEEEIKKNQN</sequence>
<evidence type="ECO:0000256" key="7">
    <source>
        <dbReference type="ARBA" id="ARBA00022989"/>
    </source>
</evidence>
<name>M6CYD4_9LEPT</name>